<keyword evidence="2" id="KW-0238">DNA-binding</keyword>
<name>A0A841PID0_9BACL</name>
<comment type="caution">
    <text evidence="2">The sequence shown here is derived from an EMBL/GenBank/DDBJ whole genome shotgun (WGS) entry which is preliminary data.</text>
</comment>
<reference evidence="2 3" key="1">
    <citation type="submission" date="2020-08" db="EMBL/GenBank/DDBJ databases">
        <title>Genomic Encyclopedia of Type Strains, Phase IV (KMG-IV): sequencing the most valuable type-strain genomes for metagenomic binning, comparative biology and taxonomic classification.</title>
        <authorList>
            <person name="Goeker M."/>
        </authorList>
    </citation>
    <scope>NUCLEOTIDE SEQUENCE [LARGE SCALE GENOMIC DNA]</scope>
    <source>
        <strain evidence="2 3">DSM 21769</strain>
    </source>
</reference>
<gene>
    <name evidence="2" type="ORF">HNR44_000586</name>
</gene>
<evidence type="ECO:0000313" key="2">
    <source>
        <dbReference type="EMBL" id="MBB6448637.1"/>
    </source>
</evidence>
<dbReference type="Pfam" id="PF09861">
    <property type="entry name" value="Lar_N"/>
    <property type="match status" value="1"/>
</dbReference>
<dbReference type="GO" id="GO:0050043">
    <property type="term" value="F:lactate racemase activity"/>
    <property type="evidence" value="ECO:0007669"/>
    <property type="project" value="InterPro"/>
</dbReference>
<dbReference type="GO" id="GO:0003677">
    <property type="term" value="F:DNA binding"/>
    <property type="evidence" value="ECO:0007669"/>
    <property type="project" value="UniProtKB-KW"/>
</dbReference>
<proteinExistence type="predicted"/>
<feature type="domain" description="LarA-like N-terminal" evidence="1">
    <location>
        <begin position="19"/>
        <end position="192"/>
    </location>
</feature>
<evidence type="ECO:0000313" key="3">
    <source>
        <dbReference type="Proteomes" id="UP000568839"/>
    </source>
</evidence>
<evidence type="ECO:0000259" key="1">
    <source>
        <dbReference type="Pfam" id="PF09861"/>
    </source>
</evidence>
<sequence>MMSIINELLDPIPLPDMVQVEQSFDVPIVQDVAKEVQRVIQKRDVLQRIKHGDRIAIAVGSRGVAELPVLTRETVSAIKNAGGAPFIVPAMGSHGGATGDGQKEVLAELGVTEDSIGAPIVASMDVVKVGEIHDGMSIYTDKNAYEADHIIVINRIKPHTAFRGEVESGLTKMVTIGLGKQRGAEAAHILGFGHMAEHVPEMARIVCQNAPVLFGLGTIENAYDEVAKIVAIPAARFADEEPELLLEAKDMMPKLFIDPIDVLIVDEIGKDISGDGMDPNITGRFGTPYAEGGANAIKVAVLRLTYKTSGNANGIGLADVTTRAVFEQTKLEKGYANALTSTVCEVVKFPMFMESEALAVKAAIKTCHNPNFDQARVVRIKNTLDIKEIQVSKSLIPEVEKHSQLRVLSNPEPIALQV</sequence>
<dbReference type="EMBL" id="JACHHJ010000001">
    <property type="protein sequence ID" value="MBB6448637.1"/>
    <property type="molecule type" value="Genomic_DNA"/>
</dbReference>
<accession>A0A841PID0</accession>
<organism evidence="2 3">
    <name type="scientific">Geomicrobium halophilum</name>
    <dbReference type="NCBI Taxonomy" id="549000"/>
    <lineage>
        <taxon>Bacteria</taxon>
        <taxon>Bacillati</taxon>
        <taxon>Bacillota</taxon>
        <taxon>Bacilli</taxon>
        <taxon>Bacillales</taxon>
        <taxon>Geomicrobium</taxon>
    </lineage>
</organism>
<keyword evidence="3" id="KW-1185">Reference proteome</keyword>
<dbReference type="Gene3D" id="3.40.50.11440">
    <property type="match status" value="1"/>
</dbReference>
<dbReference type="InterPro" id="IPR018657">
    <property type="entry name" value="LarA-like_N"/>
</dbReference>
<dbReference type="Proteomes" id="UP000568839">
    <property type="component" value="Unassembled WGS sequence"/>
</dbReference>
<protein>
    <submittedName>
        <fullName evidence="2">Antitoxin (DNA-binding transcriptional repressor) of toxin-antitoxin stability system</fullName>
    </submittedName>
</protein>
<dbReference type="AlphaFoldDB" id="A0A841PID0"/>